<dbReference type="Pfam" id="PF16747">
    <property type="entry name" value="Adhesin_E"/>
    <property type="match status" value="1"/>
</dbReference>
<proteinExistence type="predicted"/>
<dbReference type="Proteomes" id="UP000199345">
    <property type="component" value="Unassembled WGS sequence"/>
</dbReference>
<organism evidence="2 3">
    <name type="scientific">Nitrosomonas marina</name>
    <dbReference type="NCBI Taxonomy" id="917"/>
    <lineage>
        <taxon>Bacteria</taxon>
        <taxon>Pseudomonadati</taxon>
        <taxon>Pseudomonadota</taxon>
        <taxon>Betaproteobacteria</taxon>
        <taxon>Nitrosomonadales</taxon>
        <taxon>Nitrosomonadaceae</taxon>
        <taxon>Nitrosomonas</taxon>
    </lineage>
</organism>
<evidence type="ECO:0000313" key="3">
    <source>
        <dbReference type="Proteomes" id="UP000199345"/>
    </source>
</evidence>
<evidence type="ECO:0000259" key="1">
    <source>
        <dbReference type="Pfam" id="PF16747"/>
    </source>
</evidence>
<evidence type="ECO:0000313" key="2">
    <source>
        <dbReference type="EMBL" id="SES96273.1"/>
    </source>
</evidence>
<dbReference type="AlphaFoldDB" id="A0A1I0APM2"/>
<reference evidence="3" key="1">
    <citation type="submission" date="2016-10" db="EMBL/GenBank/DDBJ databases">
        <authorList>
            <person name="Varghese N."/>
            <person name="Submissions S."/>
        </authorList>
    </citation>
    <scope>NUCLEOTIDE SEQUENCE [LARGE SCALE GENOMIC DNA]</scope>
    <source>
        <strain evidence="3">Nm71</strain>
    </source>
</reference>
<dbReference type="EMBL" id="FOIA01000008">
    <property type="protein sequence ID" value="SES96273.1"/>
    <property type="molecule type" value="Genomic_DNA"/>
</dbReference>
<dbReference type="InterPro" id="IPR031939">
    <property type="entry name" value="Adhesin_E-like"/>
</dbReference>
<accession>A0A1I0APM2</accession>
<protein>
    <recommendedName>
        <fullName evidence="1">Surface-adhesin protein E-like domain-containing protein</fullName>
    </recommendedName>
</protein>
<feature type="domain" description="Surface-adhesin protein E-like" evidence="1">
    <location>
        <begin position="51"/>
        <end position="159"/>
    </location>
</feature>
<sequence>MDRKFNLIKPLDEISLFKSQTEMCSKHIPTMKKILIILMLTLITLPVWAEWTQIAESDEKGAFVVYADLTSAQRAGGRVKMWVLYDYKSEQRASGTNFLSKKIRRDYNCREAGIRTLAFSLFSWNMEKGELLRSYNQPQQWERVQPDSMKEVEWTAACTEP</sequence>
<name>A0A1I0APM2_9PROT</name>
<gene>
    <name evidence="2" type="ORF">SAMN05216326_10815</name>
</gene>
<dbReference type="RefSeq" id="WP_256207430.1">
    <property type="nucleotide sequence ID" value="NZ_FOIA01000008.1"/>
</dbReference>
<keyword evidence="3" id="KW-1185">Reference proteome</keyword>